<name>A0A1W0WIG7_HYPEX</name>
<dbReference type="GO" id="GO:0016712">
    <property type="term" value="F:oxidoreductase activity, acting on paired donors, with incorporation or reduction of molecular oxygen, reduced flavin or flavoprotein as one donor, and incorporation of one atom of oxygen"/>
    <property type="evidence" value="ECO:0007669"/>
    <property type="project" value="TreeGrafter"/>
</dbReference>
<evidence type="ECO:0000313" key="9">
    <source>
        <dbReference type="EMBL" id="OQV14913.1"/>
    </source>
</evidence>
<dbReference type="PANTHER" id="PTHR24300:SF397">
    <property type="entry name" value="CYTOCHROME P450 2U1"/>
    <property type="match status" value="1"/>
</dbReference>
<keyword evidence="10" id="KW-1185">Reference proteome</keyword>
<dbReference type="InterPro" id="IPR002401">
    <property type="entry name" value="Cyt_P450_E_grp-I"/>
</dbReference>
<evidence type="ECO:0000256" key="3">
    <source>
        <dbReference type="ARBA" id="ARBA00022723"/>
    </source>
</evidence>
<evidence type="ECO:0000256" key="6">
    <source>
        <dbReference type="ARBA" id="ARBA00023033"/>
    </source>
</evidence>
<dbReference type="PRINTS" id="PR00463">
    <property type="entry name" value="EP450I"/>
</dbReference>
<dbReference type="FunFam" id="1.10.630.10:FF:000036">
    <property type="entry name" value="CYtochrome P450 family"/>
    <property type="match status" value="1"/>
</dbReference>
<keyword evidence="3 7" id="KW-0479">Metal-binding</keyword>
<dbReference type="InterPro" id="IPR001128">
    <property type="entry name" value="Cyt_P450"/>
</dbReference>
<evidence type="ECO:0000256" key="5">
    <source>
        <dbReference type="ARBA" id="ARBA00023004"/>
    </source>
</evidence>
<dbReference type="SUPFAM" id="SSF48264">
    <property type="entry name" value="Cytochrome P450"/>
    <property type="match status" value="1"/>
</dbReference>
<organism evidence="9 10">
    <name type="scientific">Hypsibius exemplaris</name>
    <name type="common">Freshwater tardigrade</name>
    <dbReference type="NCBI Taxonomy" id="2072580"/>
    <lineage>
        <taxon>Eukaryota</taxon>
        <taxon>Metazoa</taxon>
        <taxon>Ecdysozoa</taxon>
        <taxon>Tardigrada</taxon>
        <taxon>Eutardigrada</taxon>
        <taxon>Parachela</taxon>
        <taxon>Hypsibioidea</taxon>
        <taxon>Hypsibiidae</taxon>
        <taxon>Hypsibius</taxon>
    </lineage>
</organism>
<dbReference type="Gene3D" id="1.10.630.10">
    <property type="entry name" value="Cytochrome P450"/>
    <property type="match status" value="1"/>
</dbReference>
<gene>
    <name evidence="9" type="ORF">BV898_10944</name>
</gene>
<dbReference type="PRINTS" id="PR00385">
    <property type="entry name" value="P450"/>
</dbReference>
<dbReference type="InterPro" id="IPR050182">
    <property type="entry name" value="Cytochrome_P450_fam2"/>
</dbReference>
<comment type="similarity">
    <text evidence="2 8">Belongs to the cytochrome P450 family.</text>
</comment>
<sequence length="504" mass="56759">MDLWTMTITAACIVMGFLIWQQRSLWVGRKLPPGPYGLPFFGKLFGMSANPPVQLKLWSEIYGKIISVRLGRNLFVAVHDFEVAKSILHKDVITGRDALDVMNVLHEGQGLVMGEGDRYREHRRFALTALRDVGMGKSWLEQSVLAEVSDLIALIDRSGAKPLNLRPHMTQSVSNMICALVFGKRFSLGDATFNKLCNNVGINLQLMSEVQPVRALPFLKYVPFGKLAQKWRTLKANIQSNRTFIESLIDDHKQGHATGHNGGTSNMDYIHRFLDERAAQLAEKGETTFDDEQLYYSVVGLFGGGTETTTTTVLWALIYMVLHPNIKKRVQDEIDAVVTANQQVRLEHRGLLRYTEATILEVQRLASAFPLNGARRTNFEDMEIGGFHVPARSIIVVNTYAIHRDPKYWPDPLQFNPERFLDPVTGNVKNPPGFLPFGIGKRSCIGEPLAKMEVYIFFANIMKDFDFQPVGAFNVDPENFSKASTVIRAPLNFELQFARRTVVA</sequence>
<dbReference type="InterPro" id="IPR036396">
    <property type="entry name" value="Cyt_P450_sf"/>
</dbReference>
<dbReference type="OrthoDB" id="639466at2759"/>
<dbReference type="Proteomes" id="UP000192578">
    <property type="component" value="Unassembled WGS sequence"/>
</dbReference>
<comment type="caution">
    <text evidence="9">The sequence shown here is derived from an EMBL/GenBank/DDBJ whole genome shotgun (WGS) entry which is preliminary data.</text>
</comment>
<proteinExistence type="inferred from homology"/>
<dbReference type="EMBL" id="MTYJ01000097">
    <property type="protein sequence ID" value="OQV14913.1"/>
    <property type="molecule type" value="Genomic_DNA"/>
</dbReference>
<comment type="cofactor">
    <cofactor evidence="1 7">
        <name>heme</name>
        <dbReference type="ChEBI" id="CHEBI:30413"/>
    </cofactor>
</comment>
<keyword evidence="4 8" id="KW-0560">Oxidoreductase</keyword>
<dbReference type="GO" id="GO:0020037">
    <property type="term" value="F:heme binding"/>
    <property type="evidence" value="ECO:0007669"/>
    <property type="project" value="InterPro"/>
</dbReference>
<evidence type="ECO:0000313" key="10">
    <source>
        <dbReference type="Proteomes" id="UP000192578"/>
    </source>
</evidence>
<reference evidence="10" key="1">
    <citation type="submission" date="2017-01" db="EMBL/GenBank/DDBJ databases">
        <title>Comparative genomics of anhydrobiosis in the tardigrade Hypsibius dujardini.</title>
        <authorList>
            <person name="Yoshida Y."/>
            <person name="Koutsovoulos G."/>
            <person name="Laetsch D."/>
            <person name="Stevens L."/>
            <person name="Kumar S."/>
            <person name="Horikawa D."/>
            <person name="Ishino K."/>
            <person name="Komine S."/>
            <person name="Tomita M."/>
            <person name="Blaxter M."/>
            <person name="Arakawa K."/>
        </authorList>
    </citation>
    <scope>NUCLEOTIDE SEQUENCE [LARGE SCALE GENOMIC DNA]</scope>
    <source>
        <strain evidence="10">Z151</strain>
    </source>
</reference>
<keyword evidence="5 7" id="KW-0408">Iron</keyword>
<dbReference type="Pfam" id="PF00067">
    <property type="entry name" value="p450"/>
    <property type="match status" value="1"/>
</dbReference>
<evidence type="ECO:0000256" key="2">
    <source>
        <dbReference type="ARBA" id="ARBA00010617"/>
    </source>
</evidence>
<evidence type="ECO:0000256" key="7">
    <source>
        <dbReference type="PIRSR" id="PIRSR602401-1"/>
    </source>
</evidence>
<dbReference type="GO" id="GO:0005737">
    <property type="term" value="C:cytoplasm"/>
    <property type="evidence" value="ECO:0007669"/>
    <property type="project" value="TreeGrafter"/>
</dbReference>
<evidence type="ECO:0000256" key="1">
    <source>
        <dbReference type="ARBA" id="ARBA00001971"/>
    </source>
</evidence>
<evidence type="ECO:0000256" key="8">
    <source>
        <dbReference type="RuleBase" id="RU000461"/>
    </source>
</evidence>
<dbReference type="PANTHER" id="PTHR24300">
    <property type="entry name" value="CYTOCHROME P450 508A4-RELATED"/>
    <property type="match status" value="1"/>
</dbReference>
<dbReference type="GO" id="GO:0005506">
    <property type="term" value="F:iron ion binding"/>
    <property type="evidence" value="ECO:0007669"/>
    <property type="project" value="InterPro"/>
</dbReference>
<evidence type="ECO:0000256" key="4">
    <source>
        <dbReference type="ARBA" id="ARBA00023002"/>
    </source>
</evidence>
<dbReference type="GO" id="GO:0008395">
    <property type="term" value="F:steroid hydroxylase activity"/>
    <property type="evidence" value="ECO:0007669"/>
    <property type="project" value="TreeGrafter"/>
</dbReference>
<feature type="binding site" description="axial binding residue" evidence="7">
    <location>
        <position position="444"/>
    </location>
    <ligand>
        <name>heme</name>
        <dbReference type="ChEBI" id="CHEBI:30413"/>
    </ligand>
    <ligandPart>
        <name>Fe</name>
        <dbReference type="ChEBI" id="CHEBI:18248"/>
    </ligandPart>
</feature>
<dbReference type="GO" id="GO:0006082">
    <property type="term" value="P:organic acid metabolic process"/>
    <property type="evidence" value="ECO:0007669"/>
    <property type="project" value="TreeGrafter"/>
</dbReference>
<protein>
    <submittedName>
        <fullName evidence="9">Cytochrome P450 2U1</fullName>
    </submittedName>
</protein>
<dbReference type="AlphaFoldDB" id="A0A1W0WIG7"/>
<dbReference type="GO" id="GO:0006805">
    <property type="term" value="P:xenobiotic metabolic process"/>
    <property type="evidence" value="ECO:0007669"/>
    <property type="project" value="TreeGrafter"/>
</dbReference>
<dbReference type="InterPro" id="IPR017972">
    <property type="entry name" value="Cyt_P450_CS"/>
</dbReference>
<dbReference type="PROSITE" id="PS00086">
    <property type="entry name" value="CYTOCHROME_P450"/>
    <property type="match status" value="1"/>
</dbReference>
<keyword evidence="6 8" id="KW-0503">Monooxygenase</keyword>
<accession>A0A1W0WIG7</accession>
<keyword evidence="7 8" id="KW-0349">Heme</keyword>